<evidence type="ECO:0000313" key="14">
    <source>
        <dbReference type="Proteomes" id="UP000596742"/>
    </source>
</evidence>
<organism evidence="13 14">
    <name type="scientific">Mytilus galloprovincialis</name>
    <name type="common">Mediterranean mussel</name>
    <dbReference type="NCBI Taxonomy" id="29158"/>
    <lineage>
        <taxon>Eukaryota</taxon>
        <taxon>Metazoa</taxon>
        <taxon>Spiralia</taxon>
        <taxon>Lophotrochozoa</taxon>
        <taxon>Mollusca</taxon>
        <taxon>Bivalvia</taxon>
        <taxon>Autobranchia</taxon>
        <taxon>Pteriomorphia</taxon>
        <taxon>Mytilida</taxon>
        <taxon>Mytiloidea</taxon>
        <taxon>Mytilidae</taxon>
        <taxon>Mytilinae</taxon>
        <taxon>Mytilus</taxon>
    </lineage>
</organism>
<dbReference type="PROSITE" id="PS50026">
    <property type="entry name" value="EGF_3"/>
    <property type="match status" value="1"/>
</dbReference>
<dbReference type="InterPro" id="IPR001024">
    <property type="entry name" value="PLAT/LH2_dom"/>
</dbReference>
<feature type="domain" description="PLAT" evidence="12">
    <location>
        <begin position="562"/>
        <end position="679"/>
    </location>
</feature>
<feature type="domain" description="EGF-like" evidence="11">
    <location>
        <begin position="33"/>
        <end position="66"/>
    </location>
</feature>
<evidence type="ECO:0000256" key="5">
    <source>
        <dbReference type="ARBA" id="ARBA00022989"/>
    </source>
</evidence>
<dbReference type="PRINTS" id="PR01433">
    <property type="entry name" value="POLYCYSTIN2"/>
</dbReference>
<feature type="transmembrane region" description="Helical" evidence="10">
    <location>
        <begin position="839"/>
        <end position="869"/>
    </location>
</feature>
<evidence type="ECO:0000256" key="8">
    <source>
        <dbReference type="PIRSR" id="PIRSR603915-2"/>
    </source>
</evidence>
<name>A0A8B6G779_MYTGA</name>
<evidence type="ECO:0000256" key="1">
    <source>
        <dbReference type="ARBA" id="ARBA00004141"/>
    </source>
</evidence>
<accession>A0A8B6G779</accession>
<feature type="transmembrane region" description="Helical" evidence="10">
    <location>
        <begin position="1332"/>
        <end position="1356"/>
    </location>
</feature>
<dbReference type="Gene3D" id="2.40.180.10">
    <property type="entry name" value="Catalase core domain"/>
    <property type="match status" value="1"/>
</dbReference>
<feature type="disulfide bond" evidence="8">
    <location>
        <begin position="1049"/>
        <end position="1062"/>
    </location>
</feature>
<dbReference type="Pfam" id="PF20519">
    <property type="entry name" value="Polycystin_dom"/>
    <property type="match status" value="1"/>
</dbReference>
<feature type="transmembrane region" description="Helical" evidence="10">
    <location>
        <begin position="1207"/>
        <end position="1232"/>
    </location>
</feature>
<feature type="transmembrane region" description="Helical" evidence="10">
    <location>
        <begin position="1253"/>
        <end position="1273"/>
    </location>
</feature>
<dbReference type="GO" id="GO:0016020">
    <property type="term" value="C:membrane"/>
    <property type="evidence" value="ECO:0007669"/>
    <property type="project" value="UniProtKB-SubCell"/>
</dbReference>
<feature type="transmembrane region" description="Helical" evidence="10">
    <location>
        <begin position="941"/>
        <end position="961"/>
    </location>
</feature>
<evidence type="ECO:0000256" key="9">
    <source>
        <dbReference type="PROSITE-ProRule" id="PRU00076"/>
    </source>
</evidence>
<evidence type="ECO:0000256" key="6">
    <source>
        <dbReference type="ARBA" id="ARBA00023136"/>
    </source>
</evidence>
<dbReference type="InterPro" id="IPR046791">
    <property type="entry name" value="Polycystin_dom"/>
</dbReference>
<protein>
    <recommendedName>
        <fullName evidence="15">PLAT domain-containing protein</fullName>
    </recommendedName>
</protein>
<reference evidence="13" key="1">
    <citation type="submission" date="2018-11" db="EMBL/GenBank/DDBJ databases">
        <authorList>
            <person name="Alioto T."/>
            <person name="Alioto T."/>
        </authorList>
    </citation>
    <scope>NUCLEOTIDE SEQUENCE</scope>
</reference>
<keyword evidence="7" id="KW-0325">Glycoprotein</keyword>
<comment type="subcellular location">
    <subcellularLocation>
        <location evidence="1">Membrane</location>
        <topology evidence="1">Multi-pass membrane protein</topology>
    </subcellularLocation>
</comment>
<keyword evidence="9" id="KW-0245">EGF-like domain</keyword>
<evidence type="ECO:0000256" key="7">
    <source>
        <dbReference type="ARBA" id="ARBA00023180"/>
    </source>
</evidence>
<dbReference type="EMBL" id="UYJE01007980">
    <property type="protein sequence ID" value="VDI59821.1"/>
    <property type="molecule type" value="Genomic_DNA"/>
</dbReference>
<dbReference type="PROSITE" id="PS50095">
    <property type="entry name" value="PLAT"/>
    <property type="match status" value="1"/>
</dbReference>
<feature type="disulfide bond" evidence="9">
    <location>
        <begin position="56"/>
        <end position="65"/>
    </location>
</feature>
<feature type="transmembrane region" description="Helical" evidence="10">
    <location>
        <begin position="1293"/>
        <end position="1311"/>
    </location>
</feature>
<evidence type="ECO:0008006" key="15">
    <source>
        <dbReference type="Google" id="ProtNLM"/>
    </source>
</evidence>
<dbReference type="SMART" id="SM00308">
    <property type="entry name" value="LH2"/>
    <property type="match status" value="1"/>
</dbReference>
<feature type="transmembrane region" description="Helical" evidence="10">
    <location>
        <begin position="798"/>
        <end position="827"/>
    </location>
</feature>
<evidence type="ECO:0000313" key="13">
    <source>
        <dbReference type="EMBL" id="VDI59821.1"/>
    </source>
</evidence>
<feature type="transmembrane region" description="Helical" evidence="10">
    <location>
        <begin position="1537"/>
        <end position="1560"/>
    </location>
</feature>
<comment type="caution">
    <text evidence="13">The sequence shown here is derived from an EMBL/GenBank/DDBJ whole genome shotgun (WGS) entry which is preliminary data.</text>
</comment>
<dbReference type="InterPro" id="IPR051223">
    <property type="entry name" value="Polycystin"/>
</dbReference>
<dbReference type="Pfam" id="PF01477">
    <property type="entry name" value="PLAT"/>
    <property type="match status" value="1"/>
</dbReference>
<dbReference type="InterPro" id="IPR000742">
    <property type="entry name" value="EGF"/>
</dbReference>
<comment type="similarity">
    <text evidence="2">Belongs to the polycystin family.</text>
</comment>
<keyword evidence="14" id="KW-1185">Reference proteome</keyword>
<evidence type="ECO:0000256" key="2">
    <source>
        <dbReference type="ARBA" id="ARBA00007200"/>
    </source>
</evidence>
<feature type="transmembrane region" description="Helical" evidence="10">
    <location>
        <begin position="724"/>
        <end position="742"/>
    </location>
</feature>
<gene>
    <name evidence="13" type="ORF">MGAL_10B007377</name>
</gene>
<dbReference type="SUPFAM" id="SSF49723">
    <property type="entry name" value="Lipase/lipooxygenase domain (PLAT/LH2 domain)"/>
    <property type="match status" value="1"/>
</dbReference>
<keyword evidence="4" id="KW-0732">Signal</keyword>
<dbReference type="InterPro" id="IPR036392">
    <property type="entry name" value="PLAT/LH2_dom_sf"/>
</dbReference>
<feature type="transmembrane region" description="Helical" evidence="10">
    <location>
        <begin position="765"/>
        <end position="786"/>
    </location>
</feature>
<dbReference type="GO" id="GO:0050982">
    <property type="term" value="P:detection of mechanical stimulus"/>
    <property type="evidence" value="ECO:0007669"/>
    <property type="project" value="TreeGrafter"/>
</dbReference>
<keyword evidence="3 10" id="KW-0812">Transmembrane</keyword>
<dbReference type="PANTHER" id="PTHR10877">
    <property type="entry name" value="POLYCYSTIN FAMILY MEMBER"/>
    <property type="match status" value="1"/>
</dbReference>
<dbReference type="PANTHER" id="PTHR10877:SF194">
    <property type="entry name" value="LOCATION OF VULVA DEFECTIVE 1"/>
    <property type="match status" value="1"/>
</dbReference>
<proteinExistence type="inferred from homology"/>
<evidence type="ECO:0000256" key="3">
    <source>
        <dbReference type="ARBA" id="ARBA00022692"/>
    </source>
</evidence>
<dbReference type="Pfam" id="PF08016">
    <property type="entry name" value="PKD_channel"/>
    <property type="match status" value="1"/>
</dbReference>
<evidence type="ECO:0000259" key="12">
    <source>
        <dbReference type="PROSITE" id="PS50095"/>
    </source>
</evidence>
<feature type="transmembrane region" description="Helical" evidence="10">
    <location>
        <begin position="518"/>
        <end position="537"/>
    </location>
</feature>
<dbReference type="GO" id="GO:0005509">
    <property type="term" value="F:calcium ion binding"/>
    <property type="evidence" value="ECO:0007669"/>
    <property type="project" value="InterPro"/>
</dbReference>
<dbReference type="InterPro" id="IPR003915">
    <property type="entry name" value="PKD_2"/>
</dbReference>
<keyword evidence="6 10" id="KW-0472">Membrane</keyword>
<sequence length="1779" mass="203649">MEDFLQGLTMEDFLRVVTVKDILQVINLKVILWENPCSVYGCQYGASCNADGDCICLAGFTSDTCTESSLEDLKSTISQSSLTNISDAEAYAKQTHQHIDNHITQNYTDLKTSVQTTNDIFSLLLSKLTNSPEFSDVETVDLSEVSRDMAELFSDVLKSTRQTQNTLAAADKLKSTIHTAEDNMIQMVNMVLDKRLIDEHPTPVAITTTEVSVLAIKAKGGKLPEHFLTEIGGLSLPFFETFQDRSRKKEIVVIVFAYKISPYLYVKNPESVGNGSSVVKVVILEKGKEKEKDILKIEDNDDPLEVTLNNEKLETANQMLSMTESSTDSGIFMSYVDTNLTAKELLIEIKLKSLKICDIFGKYDTFPDKSDYDLYVKTKGRSSIIYRDPLKLKASYYEQSLKIILLSSPTNRYLKPLVVTASCEDDRHDSDTRTKRSISLVTHDFRASYISSSTLFKTFENWTAKERKEDYRTSDNKIKFKSNFLGAFSANVFFIPPSDIDFAKIFATFTTSLADSPYALTAIITMLVIGSLLTIKLRLLDKTDNIMWEFLPLKDNPDDFSVVYFVTIETSVNSSREMNSSVYLNIIGQKGFSGTRKMDDGIRKNFKNGTTSHFAIKLEDDIGNINKIQIWHDNADGHTKWHLLKVSITKANTLQRYTFLCGQVLSLKSEKGLLWCSSNVFNEDEVETDTLFYNISRRKLFDDYLWVSLVKRPQFSRFTRVQRLWCLTTILFLSMVSSAMWYDMPDVETTQSIILGPLKLNFKQFYVGLMSGIIALLPSIILVLIFRKRKFRGEVCYGCYIPWWFIFIGYAFIVLCVVISGTFVFLYSLQWGGDKTLEWMISFLLSVCQSVLILEPLKAIIIAAVIACICKRVGSKELSDLSTPIPSGDNFSNANSGQDIYTQCRTNNDHNRVNYPLFPGNELESKEQILFRKTVQLDTRLWTKLRTWIGIFLYVILIAAICSHNDVSSAYLQNQHILNTLSTINTPNSSSEISDYIKTTFSRAVYPKWWETENDELLRPAYIQRFLLNAYNYRLTLTRLRQLRVKGNCTGPAITQDTIRRCVPSYSEETEETANFCPFWRDYNESDCFDENEEYHYSFLNSRFDALDPAGDLTYFGEHGTYGPGGYYVDLGPKQSLVSKYIDDLMEHDWIDYRTRVLFLDLVTYNANSRLFSQIKLVFELPTTGSITLTKHVWSASFYPYQSSLDFVILVLQIFFVLVWCARFVLFLVFLFSNRMNAFLLVHTYSKFFELSFGAVAIICYILRIDATISVITSLRESVGRYISFEKVYQFDAAYQGSLAMLLFIIILDLLSPLEFNYHFFKMISSLKIARGAIVAFMVIIVLELTAFAALIWLTIGRKDEMFKNMFETMNTLLIVLLSMKKYNTEAFDDVLVKFYFGLYTFSVSITLVNVFISLLTFSFNDVKSDLDKGVLQFDQDLNNHLWVKINKFIQWIKNKLFLQEMIEKDDGKLQNRIEKLCSATSKLEKGEFENNKVLVQLMIKLIRWKKLNVQLDCLNVKRQRYATKYLFGYERSGETLIILTVPFLSFSYSIGVNCFLIPYSKQNIGSKIKDRKVGSSFKFVLRENINIQGSVLVDILDLSEFSATAFNAVMTKQDIEDWKIYPAYNVQAGIRVTLKNIPHIFAAIQTGQTFSNSGWGPFETYIPSRNCESIYTSYDLETKIVFEKGCFPQCSSVSMRSKKGPSTTILNVDTDSEIQTRSEICLPLSDVSGINGKYSHLAHYIIVGRESSDKEWEKINSTLKTTENGFRFTFNKPWYDIL</sequence>
<dbReference type="Proteomes" id="UP000596742">
    <property type="component" value="Unassembled WGS sequence"/>
</dbReference>
<keyword evidence="5 10" id="KW-1133">Transmembrane helix</keyword>
<evidence type="ECO:0000256" key="4">
    <source>
        <dbReference type="ARBA" id="ARBA00022729"/>
    </source>
</evidence>
<dbReference type="OrthoDB" id="6119411at2759"/>
<evidence type="ECO:0000259" key="11">
    <source>
        <dbReference type="PROSITE" id="PS50026"/>
    </source>
</evidence>
<feature type="transmembrane region" description="Helical" evidence="10">
    <location>
        <begin position="1392"/>
        <end position="1418"/>
    </location>
</feature>
<comment type="caution">
    <text evidence="9">Lacks conserved residue(s) required for the propagation of feature annotation.</text>
</comment>
<dbReference type="InterPro" id="IPR013122">
    <property type="entry name" value="PKD1_2_channel"/>
</dbReference>
<dbReference type="CDD" id="cd00054">
    <property type="entry name" value="EGF_CA"/>
    <property type="match status" value="1"/>
</dbReference>
<dbReference type="PROSITE" id="PS01186">
    <property type="entry name" value="EGF_2"/>
    <property type="match status" value="1"/>
</dbReference>
<evidence type="ECO:0000256" key="10">
    <source>
        <dbReference type="SAM" id="Phobius"/>
    </source>
</evidence>
<dbReference type="GO" id="GO:0005262">
    <property type="term" value="F:calcium channel activity"/>
    <property type="evidence" value="ECO:0007669"/>
    <property type="project" value="TreeGrafter"/>
</dbReference>
<keyword evidence="9" id="KW-1015">Disulfide bond</keyword>